<dbReference type="PROSITE" id="PS00356">
    <property type="entry name" value="HTH_LACI_1"/>
    <property type="match status" value="1"/>
</dbReference>
<dbReference type="Pfam" id="PF13407">
    <property type="entry name" value="Peripla_BP_4"/>
    <property type="match status" value="1"/>
</dbReference>
<name>A0A7D4TY79_9SPHI</name>
<dbReference type="InterPro" id="IPR000843">
    <property type="entry name" value="HTH_LacI"/>
</dbReference>
<dbReference type="RefSeq" id="WP_173415764.1">
    <property type="nucleotide sequence ID" value="NZ_CP054139.1"/>
</dbReference>
<evidence type="ECO:0000256" key="2">
    <source>
        <dbReference type="ARBA" id="ARBA00023125"/>
    </source>
</evidence>
<keyword evidence="6" id="KW-1185">Reference proteome</keyword>
<accession>A0A7D4TY79</accession>
<dbReference type="InterPro" id="IPR010982">
    <property type="entry name" value="Lambda_DNA-bd_dom_sf"/>
</dbReference>
<gene>
    <name evidence="5" type="ORF">HQ865_15485</name>
</gene>
<dbReference type="GO" id="GO:0000976">
    <property type="term" value="F:transcription cis-regulatory region binding"/>
    <property type="evidence" value="ECO:0007669"/>
    <property type="project" value="TreeGrafter"/>
</dbReference>
<keyword evidence="3" id="KW-0804">Transcription</keyword>
<keyword evidence="1" id="KW-0805">Transcription regulation</keyword>
<dbReference type="SUPFAM" id="SSF47413">
    <property type="entry name" value="lambda repressor-like DNA-binding domains"/>
    <property type="match status" value="1"/>
</dbReference>
<dbReference type="Gene3D" id="3.40.50.2300">
    <property type="match status" value="2"/>
</dbReference>
<evidence type="ECO:0000313" key="6">
    <source>
        <dbReference type="Proteomes" id="UP000505355"/>
    </source>
</evidence>
<sequence length="360" mass="41665">MSDRKITIKDIALKAKVSTGTVDRVIHKRGRVSPKVAERVLKILEEMDYEPNFIARALGSKKTFEVAALIPDDQYDTYWKDPREGIKRAERELKQYGVVVKFFLFDPYDVKSFVEQARQLNNSEPDGIIVSPIFYREVLPFFKTWQDKKIPFVLFNTQIADIYPLCYVGQDAYQSGMLAARLVHSSLPDNGTVLIAHFDEDISNAFHMSKKEQGFRNYFVQNDLEEYDLLKEELNSSNYSLFKAQMDKVIEHNSNLKAIYVTTSKAYQVAGYLKERRINGIKIIGYDLLPKNVNFLQSGLITFLINQNARGQGFWSLQLISEYLVLKKEIPMMKYLPLDIIVKENLNYFLGEDTDFLNIN</sequence>
<dbReference type="PROSITE" id="PS50932">
    <property type="entry name" value="HTH_LACI_2"/>
    <property type="match status" value="1"/>
</dbReference>
<protein>
    <submittedName>
        <fullName evidence="5">Substrate-binding domain-containing protein</fullName>
    </submittedName>
</protein>
<dbReference type="PANTHER" id="PTHR30146">
    <property type="entry name" value="LACI-RELATED TRANSCRIPTIONAL REPRESSOR"/>
    <property type="match status" value="1"/>
</dbReference>
<dbReference type="InterPro" id="IPR028082">
    <property type="entry name" value="Peripla_BP_I"/>
</dbReference>
<evidence type="ECO:0000259" key="4">
    <source>
        <dbReference type="PROSITE" id="PS50932"/>
    </source>
</evidence>
<dbReference type="SUPFAM" id="SSF53822">
    <property type="entry name" value="Periplasmic binding protein-like I"/>
    <property type="match status" value="1"/>
</dbReference>
<dbReference type="CDD" id="cd06307">
    <property type="entry name" value="PBP1_sugar_binding"/>
    <property type="match status" value="1"/>
</dbReference>
<dbReference type="GO" id="GO:0003700">
    <property type="term" value="F:DNA-binding transcription factor activity"/>
    <property type="evidence" value="ECO:0007669"/>
    <property type="project" value="TreeGrafter"/>
</dbReference>
<organism evidence="5 6">
    <name type="scientific">Mucilaginibacter mali</name>
    <dbReference type="NCBI Taxonomy" id="2740462"/>
    <lineage>
        <taxon>Bacteria</taxon>
        <taxon>Pseudomonadati</taxon>
        <taxon>Bacteroidota</taxon>
        <taxon>Sphingobacteriia</taxon>
        <taxon>Sphingobacteriales</taxon>
        <taxon>Sphingobacteriaceae</taxon>
        <taxon>Mucilaginibacter</taxon>
    </lineage>
</organism>
<feature type="domain" description="HTH lacI-type" evidence="4">
    <location>
        <begin position="6"/>
        <end position="60"/>
    </location>
</feature>
<dbReference type="Pfam" id="PF00356">
    <property type="entry name" value="LacI"/>
    <property type="match status" value="1"/>
</dbReference>
<dbReference type="CDD" id="cd01392">
    <property type="entry name" value="HTH_LacI"/>
    <property type="match status" value="1"/>
</dbReference>
<dbReference type="PANTHER" id="PTHR30146:SF144">
    <property type="entry name" value="LACI-FAMILY TRANSCRIPTION REGULATOR"/>
    <property type="match status" value="1"/>
</dbReference>
<evidence type="ECO:0000313" key="5">
    <source>
        <dbReference type="EMBL" id="QKJ31097.1"/>
    </source>
</evidence>
<evidence type="ECO:0000256" key="1">
    <source>
        <dbReference type="ARBA" id="ARBA00023015"/>
    </source>
</evidence>
<proteinExistence type="predicted"/>
<dbReference type="AlphaFoldDB" id="A0A7D4TY79"/>
<dbReference type="SMART" id="SM00354">
    <property type="entry name" value="HTH_LACI"/>
    <property type="match status" value="1"/>
</dbReference>
<evidence type="ECO:0000256" key="3">
    <source>
        <dbReference type="ARBA" id="ARBA00023163"/>
    </source>
</evidence>
<dbReference type="EMBL" id="CP054139">
    <property type="protein sequence ID" value="QKJ31097.1"/>
    <property type="molecule type" value="Genomic_DNA"/>
</dbReference>
<reference evidence="5 6" key="1">
    <citation type="submission" date="2020-05" db="EMBL/GenBank/DDBJ databases">
        <title>Mucilaginibacter mali sp. nov.</title>
        <authorList>
            <person name="Kim H.S."/>
            <person name="Lee K.C."/>
            <person name="Suh M.K."/>
            <person name="Kim J.-S."/>
            <person name="Han K.-I."/>
            <person name="Eom M.K."/>
            <person name="Shin Y.K."/>
            <person name="Lee J.-S."/>
        </authorList>
    </citation>
    <scope>NUCLEOTIDE SEQUENCE [LARGE SCALE GENOMIC DNA]</scope>
    <source>
        <strain evidence="5 6">G2-14</strain>
    </source>
</reference>
<keyword evidence="2" id="KW-0238">DNA-binding</keyword>
<dbReference type="InterPro" id="IPR025997">
    <property type="entry name" value="SBP_2_dom"/>
</dbReference>
<dbReference type="Gene3D" id="1.10.260.40">
    <property type="entry name" value="lambda repressor-like DNA-binding domains"/>
    <property type="match status" value="1"/>
</dbReference>
<dbReference type="Proteomes" id="UP000505355">
    <property type="component" value="Chromosome"/>
</dbReference>
<dbReference type="KEGG" id="mmab:HQ865_15485"/>